<evidence type="ECO:0000313" key="1">
    <source>
        <dbReference type="EMBL" id="CUQ90854.1"/>
    </source>
</evidence>
<proteinExistence type="predicted"/>
<evidence type="ECO:0000313" key="2">
    <source>
        <dbReference type="Proteomes" id="UP000078383"/>
    </source>
</evidence>
<gene>
    <name evidence="1" type="ORF">ERS852502_02287</name>
</gene>
<name>A0A174ZUF8_9FIRM</name>
<dbReference type="Proteomes" id="UP000078383">
    <property type="component" value="Unassembled WGS sequence"/>
</dbReference>
<reference evidence="1 2" key="1">
    <citation type="submission" date="2015-09" db="EMBL/GenBank/DDBJ databases">
        <authorList>
            <consortium name="Pathogen Informatics"/>
        </authorList>
    </citation>
    <scope>NUCLEOTIDE SEQUENCE [LARGE SCALE GENOMIC DNA]</scope>
    <source>
        <strain evidence="1 2">2789STDY5834889</strain>
    </source>
</reference>
<dbReference type="EMBL" id="CZBX01000011">
    <property type="protein sequence ID" value="CUQ90854.1"/>
    <property type="molecule type" value="Genomic_DNA"/>
</dbReference>
<sequence length="489" mass="56151">MKDKNRFSILLEHLMAIAELKNSILAKAVQYDDSYISKWISGKLLPTEKNHENTLQAISHCIVEALSEESTAQLLQEYQLQDINDLETAIYDNLESEYMYVKELQNSTGTEVAPKISYYPELTLDQFIFKMKHPSLRKVNSLNVYAIVDILNVDPNYQLLIAELNSAHGGRNLILPGVHFSLLMDLESAASTPAYTAGFLMNVMTNLSNIDFNLYSGSQAQRKLIFAIRDTYAISGMLVDSSHCLGITTIEDSDLTNELYHKIRLLCNKETLLIRKTTIPEMIHRFEYEQTLISQKQYCLIGHLTEHFLPEDLYTELLDEYCLNNNDLQKEDVKKLNHLTQRILETTPIHLIIYASVLKDFTVTGELDFFGVRISLTISQRLRCLKNLEQLVNKLDLMHVCVLPEGILSDHQHIAHPTLFVSDSLCYLRLKKLTPEYNICIPNKIILDHIFEEFFDDVWDSNIDKNSHNTVVAMIQHAIHAIEIMLEVN</sequence>
<dbReference type="AlphaFoldDB" id="A0A174ZUF8"/>
<accession>A0A174ZUF8</accession>
<protein>
    <submittedName>
        <fullName evidence="1">Uncharacterized protein</fullName>
    </submittedName>
</protein>
<organism evidence="1 2">
    <name type="scientific">[Ruminococcus] torques</name>
    <dbReference type="NCBI Taxonomy" id="33039"/>
    <lineage>
        <taxon>Bacteria</taxon>
        <taxon>Bacillati</taxon>
        <taxon>Bacillota</taxon>
        <taxon>Clostridia</taxon>
        <taxon>Lachnospirales</taxon>
        <taxon>Lachnospiraceae</taxon>
        <taxon>Mediterraneibacter</taxon>
    </lineage>
</organism>